<dbReference type="AlphaFoldDB" id="W0SJH4"/>
<dbReference type="OrthoDB" id="9775794at2"/>
<dbReference type="HOGENOM" id="CLU_009834_7_3_4"/>
<dbReference type="Gene3D" id="3.90.226.10">
    <property type="entry name" value="2-enoyl-CoA Hydratase, Chain A, domain 1"/>
    <property type="match status" value="1"/>
</dbReference>
<dbReference type="SUPFAM" id="SSF52096">
    <property type="entry name" value="ClpP/crotonase"/>
    <property type="match status" value="1"/>
</dbReference>
<dbReference type="GO" id="GO:0006635">
    <property type="term" value="P:fatty acid beta-oxidation"/>
    <property type="evidence" value="ECO:0007669"/>
    <property type="project" value="TreeGrafter"/>
</dbReference>
<dbReference type="PANTHER" id="PTHR11941">
    <property type="entry name" value="ENOYL-COA HYDRATASE-RELATED"/>
    <property type="match status" value="1"/>
</dbReference>
<sequence length="258" mass="27637">MNPDILLERDGVIATVTLFNPEKLNALNAAMWRRLREVMGELAADASLRCVIVRGEGPVFAAGGDLEEFRTARADVDRALAYHEAVGAALAAIESCPHPTLAAILGPCVGGGLEIACACDLRIAGDSARFGAPIMKLGFSMYPGELAGFLKLAGPAVAKEILLEGRLLSAAEAYAKGLLTRMVADAELEREAQATAARIASGAPLVARWHKQWIARLMENRPLSLEEKRASFAFLDTQDYAEGMAAFLEKRAPKFTGR</sequence>
<keyword evidence="4" id="KW-1185">Reference proteome</keyword>
<dbReference type="EMBL" id="AP012547">
    <property type="protein sequence ID" value="BAO31329.1"/>
    <property type="molecule type" value="Genomic_DNA"/>
</dbReference>
<dbReference type="InterPro" id="IPR029045">
    <property type="entry name" value="ClpP/crotonase-like_dom_sf"/>
</dbReference>
<dbReference type="Pfam" id="PF00378">
    <property type="entry name" value="ECH_1"/>
    <property type="match status" value="1"/>
</dbReference>
<evidence type="ECO:0000313" key="4">
    <source>
        <dbReference type="Proteomes" id="UP000031637"/>
    </source>
</evidence>
<dbReference type="KEGG" id="shd:SUTH_03559"/>
<protein>
    <submittedName>
        <fullName evidence="3">Enoyl-CoA hydratase</fullName>
    </submittedName>
</protein>
<dbReference type="PANTHER" id="PTHR11941:SF54">
    <property type="entry name" value="ENOYL-COA HYDRATASE, MITOCHONDRIAL"/>
    <property type="match status" value="1"/>
</dbReference>
<comment type="similarity">
    <text evidence="1">Belongs to the enoyl-CoA hydratase/isomerase family.</text>
</comment>
<accession>W0SJH4</accession>
<dbReference type="Gene3D" id="1.10.12.10">
    <property type="entry name" value="Lyase 2-enoyl-coa Hydratase, Chain A, domain 2"/>
    <property type="match status" value="1"/>
</dbReference>
<dbReference type="CDD" id="cd06558">
    <property type="entry name" value="crotonase-like"/>
    <property type="match status" value="1"/>
</dbReference>
<evidence type="ECO:0000313" key="3">
    <source>
        <dbReference type="EMBL" id="BAO31329.1"/>
    </source>
</evidence>
<keyword evidence="2" id="KW-0456">Lyase</keyword>
<evidence type="ECO:0000256" key="2">
    <source>
        <dbReference type="ARBA" id="ARBA00023239"/>
    </source>
</evidence>
<organism evidence="3 4">
    <name type="scientific">Sulfuritalea hydrogenivorans sk43H</name>
    <dbReference type="NCBI Taxonomy" id="1223802"/>
    <lineage>
        <taxon>Bacteria</taxon>
        <taxon>Pseudomonadati</taxon>
        <taxon>Pseudomonadota</taxon>
        <taxon>Betaproteobacteria</taxon>
        <taxon>Nitrosomonadales</taxon>
        <taxon>Sterolibacteriaceae</taxon>
        <taxon>Sulfuritalea</taxon>
    </lineage>
</organism>
<name>W0SJH4_9PROT</name>
<dbReference type="GO" id="GO:0016829">
    <property type="term" value="F:lyase activity"/>
    <property type="evidence" value="ECO:0007669"/>
    <property type="project" value="UniProtKB-KW"/>
</dbReference>
<reference evidence="3 4" key="1">
    <citation type="journal article" date="2014" name="Syst. Appl. Microbiol.">
        <title>Complete genomes of freshwater sulfur oxidizers Sulfuricella denitrificans skB26 and Sulfuritalea hydrogenivorans sk43H: genetic insights into the sulfur oxidation pathway of betaproteobacteria.</title>
        <authorList>
            <person name="Watanabe T."/>
            <person name="Kojima H."/>
            <person name="Fukui M."/>
        </authorList>
    </citation>
    <scope>NUCLEOTIDE SEQUENCE [LARGE SCALE GENOMIC DNA]</scope>
    <source>
        <strain evidence="3">DSM22779</strain>
    </source>
</reference>
<dbReference type="InterPro" id="IPR001753">
    <property type="entry name" value="Enoyl-CoA_hydra/iso"/>
</dbReference>
<dbReference type="Proteomes" id="UP000031637">
    <property type="component" value="Chromosome"/>
</dbReference>
<dbReference type="STRING" id="1223802.SUTH_03559"/>
<gene>
    <name evidence="3" type="ORF">SUTH_03559</name>
</gene>
<dbReference type="InterPro" id="IPR014748">
    <property type="entry name" value="Enoyl-CoA_hydra_C"/>
</dbReference>
<evidence type="ECO:0000256" key="1">
    <source>
        <dbReference type="ARBA" id="ARBA00005254"/>
    </source>
</evidence>
<proteinExistence type="inferred from homology"/>
<dbReference type="RefSeq" id="WP_041101151.1">
    <property type="nucleotide sequence ID" value="NZ_AP012547.1"/>
</dbReference>